<dbReference type="PANTHER" id="PTHR43308">
    <property type="entry name" value="OUTER MEMBRANE PROTEIN ALPHA-RELATED"/>
    <property type="match status" value="1"/>
</dbReference>
<organism evidence="4 5">
    <name type="scientific">Deinobacterium chartae</name>
    <dbReference type="NCBI Taxonomy" id="521158"/>
    <lineage>
        <taxon>Bacteria</taxon>
        <taxon>Thermotogati</taxon>
        <taxon>Deinococcota</taxon>
        <taxon>Deinococci</taxon>
        <taxon>Deinococcales</taxon>
        <taxon>Deinococcaceae</taxon>
        <taxon>Deinobacterium</taxon>
    </lineage>
</organism>
<feature type="region of interest" description="Disordered" evidence="1">
    <location>
        <begin position="164"/>
        <end position="197"/>
    </location>
</feature>
<dbReference type="Gene3D" id="1.20.5.320">
    <property type="entry name" value="6-Phosphogluconate Dehydrogenase, domain 3"/>
    <property type="match status" value="1"/>
</dbReference>
<keyword evidence="2" id="KW-0732">Signal</keyword>
<evidence type="ECO:0000256" key="2">
    <source>
        <dbReference type="SAM" id="SignalP"/>
    </source>
</evidence>
<dbReference type="SUPFAM" id="SSF56925">
    <property type="entry name" value="OMPA-like"/>
    <property type="match status" value="1"/>
</dbReference>
<reference evidence="4 5" key="1">
    <citation type="submission" date="2020-08" db="EMBL/GenBank/DDBJ databases">
        <title>Genomic Encyclopedia of Type Strains, Phase IV (KMG-IV): sequencing the most valuable type-strain genomes for metagenomic binning, comparative biology and taxonomic classification.</title>
        <authorList>
            <person name="Goeker M."/>
        </authorList>
    </citation>
    <scope>NUCLEOTIDE SEQUENCE [LARGE SCALE GENOMIC DNA]</scope>
    <source>
        <strain evidence="4 5">DSM 21458</strain>
    </source>
</reference>
<proteinExistence type="predicted"/>
<evidence type="ECO:0000313" key="5">
    <source>
        <dbReference type="Proteomes" id="UP000569951"/>
    </source>
</evidence>
<dbReference type="InterPro" id="IPR051465">
    <property type="entry name" value="Cell_Envelope_Struct_Comp"/>
</dbReference>
<dbReference type="Gene3D" id="2.40.160.20">
    <property type="match status" value="1"/>
</dbReference>
<feature type="domain" description="SLH" evidence="3">
    <location>
        <begin position="44"/>
        <end position="107"/>
    </location>
</feature>
<evidence type="ECO:0000313" key="4">
    <source>
        <dbReference type="EMBL" id="MBB6097642.1"/>
    </source>
</evidence>
<feature type="chain" id="PRO_5032453784" evidence="2">
    <location>
        <begin position="23"/>
        <end position="402"/>
    </location>
</feature>
<dbReference type="InterPro" id="IPR011250">
    <property type="entry name" value="OMP/PagP_B-barrel"/>
</dbReference>
<dbReference type="Proteomes" id="UP000569951">
    <property type="component" value="Unassembled WGS sequence"/>
</dbReference>
<comment type="caution">
    <text evidence="4">The sequence shown here is derived from an EMBL/GenBank/DDBJ whole genome shotgun (WGS) entry which is preliminary data.</text>
</comment>
<dbReference type="Pfam" id="PF00395">
    <property type="entry name" value="SLH"/>
    <property type="match status" value="1"/>
</dbReference>
<feature type="signal peptide" evidence="2">
    <location>
        <begin position="1"/>
        <end position="22"/>
    </location>
</feature>
<evidence type="ECO:0000256" key="1">
    <source>
        <dbReference type="SAM" id="MobiDB-lite"/>
    </source>
</evidence>
<keyword evidence="5" id="KW-1185">Reference proteome</keyword>
<dbReference type="EMBL" id="JACHHG010000003">
    <property type="protein sequence ID" value="MBB6097642.1"/>
    <property type="molecule type" value="Genomic_DNA"/>
</dbReference>
<dbReference type="PROSITE" id="PS51272">
    <property type="entry name" value="SLH"/>
    <property type="match status" value="1"/>
</dbReference>
<name>A0A841I0K2_9DEIO</name>
<protein>
    <submittedName>
        <fullName evidence="4">Uncharacterized small protein (DUF1192 family)</fullName>
    </submittedName>
</protein>
<dbReference type="PANTHER" id="PTHR43308:SF1">
    <property type="entry name" value="OUTER MEMBRANE PROTEIN ALPHA"/>
    <property type="match status" value="1"/>
</dbReference>
<gene>
    <name evidence="4" type="ORF">HNR42_001059</name>
</gene>
<dbReference type="RefSeq" id="WP_246351026.1">
    <property type="nucleotide sequence ID" value="NZ_JACHHG010000003.1"/>
</dbReference>
<dbReference type="InterPro" id="IPR001119">
    <property type="entry name" value="SLH_dom"/>
</dbReference>
<sequence>MMRKSLFITSAMTLALVSAAYAQTTAPATPAPTAPATTAAPAQAPVSFSDVPAGHWAKDAVEYIAQQGLIQGFPDGTFRGNENLTRYQAALIFYRLLQTGALSQMDPAGLETVSRGLQEVSTELAAIASRVDALEQGSRAQADRVAALEQQIQALTADLNTVRQTAGQPGPQGPAGPQGPQGEPGPAGPQGPAGAPADTAALEARIAALEQTVQRLSAQPQQPVVVTPPAQGDTTVILPDQPVDEFPAPVVERNAFVGITAGYPFTESPSDAGASTFQRFNFGVVAGTSNLFGGLGGRAGVSFRPSTSALSADLKVTYGLGTGSFAPYIGLGGGLDYATSRNDAGARAFDFYADGILGVDFKFTDSVGLFAEANPRYYFSANTTNAVQGFNIGARTGLKFFF</sequence>
<accession>A0A841I0K2</accession>
<evidence type="ECO:0000259" key="3">
    <source>
        <dbReference type="PROSITE" id="PS51272"/>
    </source>
</evidence>
<dbReference type="AlphaFoldDB" id="A0A841I0K2"/>